<sequence length="47" mass="5062">MREPIDLMERISYPKANSSTSVLLIARDKIIVSGAVNDNCSSKGLPA</sequence>
<name>A0ABV2KI84_9HYPH</name>
<organism evidence="1 2">
    <name type="scientific">Aquamicrobium ahrensii</name>
    <dbReference type="NCBI Taxonomy" id="469551"/>
    <lineage>
        <taxon>Bacteria</taxon>
        <taxon>Pseudomonadati</taxon>
        <taxon>Pseudomonadota</taxon>
        <taxon>Alphaproteobacteria</taxon>
        <taxon>Hyphomicrobiales</taxon>
        <taxon>Phyllobacteriaceae</taxon>
        <taxon>Aquamicrobium</taxon>
    </lineage>
</organism>
<evidence type="ECO:0000313" key="2">
    <source>
        <dbReference type="Proteomes" id="UP001549143"/>
    </source>
</evidence>
<proteinExistence type="predicted"/>
<reference evidence="1 2" key="1">
    <citation type="submission" date="2024-06" db="EMBL/GenBank/DDBJ databases">
        <title>Genomic Encyclopedia of Type Strains, Phase IV (KMG-IV): sequencing the most valuable type-strain genomes for metagenomic binning, comparative biology and taxonomic classification.</title>
        <authorList>
            <person name="Goeker M."/>
        </authorList>
    </citation>
    <scope>NUCLEOTIDE SEQUENCE [LARGE SCALE GENOMIC DNA]</scope>
    <source>
        <strain evidence="1 2">DSM 19730</strain>
    </source>
</reference>
<protein>
    <submittedName>
        <fullName evidence="1">Uncharacterized protein</fullName>
    </submittedName>
</protein>
<dbReference type="EMBL" id="JBEPMN010000003">
    <property type="protein sequence ID" value="MET3660793.1"/>
    <property type="molecule type" value="Genomic_DNA"/>
</dbReference>
<dbReference type="RefSeq" id="WP_354150689.1">
    <property type="nucleotide sequence ID" value="NZ_JBEPMN010000003.1"/>
</dbReference>
<accession>A0ABV2KI84</accession>
<gene>
    <name evidence="1" type="ORF">ABID44_001108</name>
</gene>
<comment type="caution">
    <text evidence="1">The sequence shown here is derived from an EMBL/GenBank/DDBJ whole genome shotgun (WGS) entry which is preliminary data.</text>
</comment>
<dbReference type="Proteomes" id="UP001549143">
    <property type="component" value="Unassembled WGS sequence"/>
</dbReference>
<keyword evidence="2" id="KW-1185">Reference proteome</keyword>
<evidence type="ECO:0000313" key="1">
    <source>
        <dbReference type="EMBL" id="MET3660793.1"/>
    </source>
</evidence>